<organism evidence="1 3">
    <name type="scientific">Jejuia pallidilutea</name>
    <dbReference type="NCBI Taxonomy" id="504487"/>
    <lineage>
        <taxon>Bacteria</taxon>
        <taxon>Pseudomonadati</taxon>
        <taxon>Bacteroidota</taxon>
        <taxon>Flavobacteriia</taxon>
        <taxon>Flavobacteriales</taxon>
        <taxon>Flavobacteriaceae</taxon>
        <taxon>Jejuia</taxon>
    </lineage>
</organism>
<accession>A0A090VQQ1</accession>
<evidence type="ECO:0000313" key="3">
    <source>
        <dbReference type="Proteomes" id="UP000029641"/>
    </source>
</evidence>
<proteinExistence type="predicted"/>
<evidence type="ECO:0000313" key="2">
    <source>
        <dbReference type="EMBL" id="GAL72711.1"/>
    </source>
</evidence>
<evidence type="ECO:0000313" key="1">
    <source>
        <dbReference type="EMBL" id="GAL65654.1"/>
    </source>
</evidence>
<sequence>MQVIAREIQGFVDNLQHLLIKELYFVDFFYKMSNTKGLAHFGIIFKFVTV</sequence>
<dbReference type="EMBL" id="BBNS01000029">
    <property type="protein sequence ID" value="GAL72711.1"/>
    <property type="molecule type" value="Genomic_DNA"/>
</dbReference>
<reference evidence="3 4" key="1">
    <citation type="journal article" date="2014" name="Genome Announc.">
        <title>Draft Genome Sequence of Marine Flavobacterium Jejuia pallidilutea Strain 11shimoA1 and Pigmentation Mutants.</title>
        <authorList>
            <person name="Takatani N."/>
            <person name="Nakanishi M."/>
            <person name="Meirelles P."/>
            <person name="Mino S."/>
            <person name="Suda W."/>
            <person name="Oshima K."/>
            <person name="Hattori M."/>
            <person name="Ohkuma M."/>
            <person name="Hosokawa M."/>
            <person name="Miyashita K."/>
            <person name="Thompson F.L."/>
            <person name="Niwa A."/>
            <person name="Sawabe T."/>
            <person name="Sawabe T."/>
        </authorList>
    </citation>
    <scope>NUCLEOTIDE SEQUENCE [LARGE SCALE GENOMIC DNA]</scope>
    <source>
        <strain evidence="1 3">JCM 19301</strain>
        <strain evidence="2">JCM 19302</strain>
        <strain evidence="4">JCM19302</strain>
    </source>
</reference>
<evidence type="ECO:0000313" key="4">
    <source>
        <dbReference type="Proteomes" id="UP000029646"/>
    </source>
</evidence>
<dbReference type="EMBL" id="BBNR01000002">
    <property type="protein sequence ID" value="GAL65654.1"/>
    <property type="molecule type" value="Genomic_DNA"/>
</dbReference>
<dbReference type="Proteomes" id="UP000029646">
    <property type="component" value="Unassembled WGS sequence"/>
</dbReference>
<dbReference type="Proteomes" id="UP000029641">
    <property type="component" value="Unassembled WGS sequence"/>
</dbReference>
<dbReference type="AlphaFoldDB" id="A0A090VQQ1"/>
<name>A0A090VQQ1_9FLAO</name>
<comment type="caution">
    <text evidence="1">The sequence shown here is derived from an EMBL/GenBank/DDBJ whole genome shotgun (WGS) entry which is preliminary data.</text>
</comment>
<protein>
    <submittedName>
        <fullName evidence="1">Uncharacterized protein</fullName>
    </submittedName>
</protein>
<gene>
    <name evidence="1" type="ORF">JCM19301_3339</name>
    <name evidence="2" type="ORF">JCM19302_2371</name>
</gene>